<organism evidence="2 3">
    <name type="scientific">Lucilia cuprina</name>
    <name type="common">Green bottle fly</name>
    <name type="synonym">Australian sheep blowfly</name>
    <dbReference type="NCBI Taxonomy" id="7375"/>
    <lineage>
        <taxon>Eukaryota</taxon>
        <taxon>Metazoa</taxon>
        <taxon>Ecdysozoa</taxon>
        <taxon>Arthropoda</taxon>
        <taxon>Hexapoda</taxon>
        <taxon>Insecta</taxon>
        <taxon>Pterygota</taxon>
        <taxon>Neoptera</taxon>
        <taxon>Endopterygota</taxon>
        <taxon>Diptera</taxon>
        <taxon>Brachycera</taxon>
        <taxon>Muscomorpha</taxon>
        <taxon>Oestroidea</taxon>
        <taxon>Calliphoridae</taxon>
        <taxon>Luciliinae</taxon>
        <taxon>Lucilia</taxon>
    </lineage>
</organism>
<dbReference type="Proteomes" id="UP000037069">
    <property type="component" value="Unassembled WGS sequence"/>
</dbReference>
<protein>
    <submittedName>
        <fullName evidence="2">Uncharacterized protein</fullName>
    </submittedName>
</protein>
<feature type="compositionally biased region" description="Low complexity" evidence="1">
    <location>
        <begin position="9"/>
        <end position="21"/>
    </location>
</feature>
<comment type="caution">
    <text evidence="2">The sequence shown here is derived from an EMBL/GenBank/DDBJ whole genome shotgun (WGS) entry which is preliminary data.</text>
</comment>
<name>A0A0L0CG08_LUCCU</name>
<proteinExistence type="predicted"/>
<evidence type="ECO:0000313" key="3">
    <source>
        <dbReference type="Proteomes" id="UP000037069"/>
    </source>
</evidence>
<accession>A0A0L0CG08</accession>
<dbReference type="EMBL" id="JRES01000431">
    <property type="protein sequence ID" value="KNC31343.1"/>
    <property type="molecule type" value="Genomic_DNA"/>
</dbReference>
<gene>
    <name evidence="2" type="ORF">FF38_05187</name>
</gene>
<feature type="region of interest" description="Disordered" evidence="1">
    <location>
        <begin position="1"/>
        <end position="30"/>
    </location>
</feature>
<sequence length="45" mass="5018">MESGMSVQNSNPGNNDINDNNAHGISESGEYIMMEEKTHYCLLKD</sequence>
<dbReference type="AlphaFoldDB" id="A0A0L0CG08"/>
<evidence type="ECO:0000256" key="1">
    <source>
        <dbReference type="SAM" id="MobiDB-lite"/>
    </source>
</evidence>
<reference evidence="2 3" key="1">
    <citation type="journal article" date="2015" name="Nat. Commun.">
        <title>Lucilia cuprina genome unlocks parasitic fly biology to underpin future interventions.</title>
        <authorList>
            <person name="Anstead C.A."/>
            <person name="Korhonen P.K."/>
            <person name="Young N.D."/>
            <person name="Hall R.S."/>
            <person name="Jex A.R."/>
            <person name="Murali S.C."/>
            <person name="Hughes D.S."/>
            <person name="Lee S.F."/>
            <person name="Perry T."/>
            <person name="Stroehlein A.J."/>
            <person name="Ansell B.R."/>
            <person name="Breugelmans B."/>
            <person name="Hofmann A."/>
            <person name="Qu J."/>
            <person name="Dugan S."/>
            <person name="Lee S.L."/>
            <person name="Chao H."/>
            <person name="Dinh H."/>
            <person name="Han Y."/>
            <person name="Doddapaneni H.V."/>
            <person name="Worley K.C."/>
            <person name="Muzny D.M."/>
            <person name="Ioannidis P."/>
            <person name="Waterhouse R.M."/>
            <person name="Zdobnov E.M."/>
            <person name="James P.J."/>
            <person name="Bagnall N.H."/>
            <person name="Kotze A.C."/>
            <person name="Gibbs R.A."/>
            <person name="Richards S."/>
            <person name="Batterham P."/>
            <person name="Gasser R.B."/>
        </authorList>
    </citation>
    <scope>NUCLEOTIDE SEQUENCE [LARGE SCALE GENOMIC DNA]</scope>
    <source>
        <strain evidence="2 3">LS</strain>
        <tissue evidence="2">Full body</tissue>
    </source>
</reference>
<keyword evidence="3" id="KW-1185">Reference proteome</keyword>
<evidence type="ECO:0000313" key="2">
    <source>
        <dbReference type="EMBL" id="KNC31343.1"/>
    </source>
</evidence>